<evidence type="ECO:0000259" key="9">
    <source>
        <dbReference type="Pfam" id="PF01431"/>
    </source>
</evidence>
<comment type="similarity">
    <text evidence="2">Belongs to the peptidase M13 family.</text>
</comment>
<dbReference type="Proteomes" id="UP000582837">
    <property type="component" value="Unassembled WGS sequence"/>
</dbReference>
<dbReference type="PROSITE" id="PS51885">
    <property type="entry name" value="NEPRILYSIN"/>
    <property type="match status" value="1"/>
</dbReference>
<dbReference type="PRINTS" id="PR00786">
    <property type="entry name" value="NEPRILYSIN"/>
</dbReference>
<dbReference type="CDD" id="cd08662">
    <property type="entry name" value="M13"/>
    <property type="match status" value="1"/>
</dbReference>
<dbReference type="RefSeq" id="WP_170033051.1">
    <property type="nucleotide sequence ID" value="NZ_JABDTL010000001.1"/>
</dbReference>
<dbReference type="GO" id="GO:0046872">
    <property type="term" value="F:metal ion binding"/>
    <property type="evidence" value="ECO:0007669"/>
    <property type="project" value="UniProtKB-KW"/>
</dbReference>
<feature type="chain" id="PRO_5032459194" evidence="8">
    <location>
        <begin position="27"/>
        <end position="690"/>
    </location>
</feature>
<dbReference type="InterPro" id="IPR024079">
    <property type="entry name" value="MetalloPept_cat_dom_sf"/>
</dbReference>
<evidence type="ECO:0000256" key="4">
    <source>
        <dbReference type="ARBA" id="ARBA00022723"/>
    </source>
</evidence>
<comment type="cofactor">
    <cofactor evidence="1">
        <name>Zn(2+)</name>
        <dbReference type="ChEBI" id="CHEBI:29105"/>
    </cofactor>
</comment>
<evidence type="ECO:0000256" key="6">
    <source>
        <dbReference type="ARBA" id="ARBA00022833"/>
    </source>
</evidence>
<evidence type="ECO:0000256" key="7">
    <source>
        <dbReference type="ARBA" id="ARBA00023049"/>
    </source>
</evidence>
<dbReference type="AlphaFoldDB" id="A0A841H5W7"/>
<reference evidence="11 12" key="1">
    <citation type="submission" date="2020-08" db="EMBL/GenBank/DDBJ databases">
        <title>Genomic Encyclopedia of Type Strains, Phase IV (KMG-IV): sequencing the most valuable type-strain genomes for metagenomic binning, comparative biology and taxonomic classification.</title>
        <authorList>
            <person name="Goeker M."/>
        </authorList>
    </citation>
    <scope>NUCLEOTIDE SEQUENCE [LARGE SCALE GENOMIC DNA]</scope>
    <source>
        <strain evidence="11 12">DSM 29007</strain>
    </source>
</reference>
<evidence type="ECO:0000259" key="10">
    <source>
        <dbReference type="Pfam" id="PF05649"/>
    </source>
</evidence>
<dbReference type="PANTHER" id="PTHR11733">
    <property type="entry name" value="ZINC METALLOPROTEASE FAMILY M13 NEPRILYSIN-RELATED"/>
    <property type="match status" value="1"/>
</dbReference>
<evidence type="ECO:0000256" key="2">
    <source>
        <dbReference type="ARBA" id="ARBA00007357"/>
    </source>
</evidence>
<dbReference type="InterPro" id="IPR018497">
    <property type="entry name" value="Peptidase_M13_C"/>
</dbReference>
<organism evidence="11 12">
    <name type="scientific">Longimicrobium terrae</name>
    <dbReference type="NCBI Taxonomy" id="1639882"/>
    <lineage>
        <taxon>Bacteria</taxon>
        <taxon>Pseudomonadati</taxon>
        <taxon>Gemmatimonadota</taxon>
        <taxon>Longimicrobiia</taxon>
        <taxon>Longimicrobiales</taxon>
        <taxon>Longimicrobiaceae</taxon>
        <taxon>Longimicrobium</taxon>
    </lineage>
</organism>
<dbReference type="PROSITE" id="PS51257">
    <property type="entry name" value="PROKAR_LIPOPROTEIN"/>
    <property type="match status" value="1"/>
</dbReference>
<evidence type="ECO:0000313" key="11">
    <source>
        <dbReference type="EMBL" id="MBB6073353.1"/>
    </source>
</evidence>
<evidence type="ECO:0000313" key="12">
    <source>
        <dbReference type="Proteomes" id="UP000582837"/>
    </source>
</evidence>
<dbReference type="PANTHER" id="PTHR11733:SF167">
    <property type="entry name" value="FI17812P1-RELATED"/>
    <property type="match status" value="1"/>
</dbReference>
<evidence type="ECO:0000256" key="3">
    <source>
        <dbReference type="ARBA" id="ARBA00022670"/>
    </source>
</evidence>
<dbReference type="Pfam" id="PF05649">
    <property type="entry name" value="Peptidase_M13_N"/>
    <property type="match status" value="1"/>
</dbReference>
<dbReference type="Gene3D" id="1.10.1380.10">
    <property type="entry name" value="Neutral endopeptidase , domain2"/>
    <property type="match status" value="1"/>
</dbReference>
<accession>A0A841H5W7</accession>
<feature type="domain" description="Peptidase M13 N-terminal" evidence="10">
    <location>
        <begin position="57"/>
        <end position="433"/>
    </location>
</feature>
<keyword evidence="8" id="KW-0732">Signal</keyword>
<dbReference type="EMBL" id="JACHIA010000023">
    <property type="protein sequence ID" value="MBB6073353.1"/>
    <property type="molecule type" value="Genomic_DNA"/>
</dbReference>
<name>A0A841H5W7_9BACT</name>
<dbReference type="GO" id="GO:0016485">
    <property type="term" value="P:protein processing"/>
    <property type="evidence" value="ECO:0007669"/>
    <property type="project" value="TreeGrafter"/>
</dbReference>
<feature type="domain" description="Peptidase M13 C-terminal" evidence="9">
    <location>
        <begin position="486"/>
        <end position="684"/>
    </location>
</feature>
<keyword evidence="7" id="KW-0482">Metalloprotease</keyword>
<evidence type="ECO:0000256" key="1">
    <source>
        <dbReference type="ARBA" id="ARBA00001947"/>
    </source>
</evidence>
<dbReference type="InterPro" id="IPR008753">
    <property type="entry name" value="Peptidase_M13_N"/>
</dbReference>
<sequence length="690" mass="76407">MSSKIRITPRATAVAACILAAACAPSQPGAVSGSAAAPAPAMGLGIDTTGFDRSVRPQDDFYSFVNGSWLKRTEIPADRSTYGTFILLRDQAQASLRTLVEEAASKQNAPGSDEQKVGDLYKSFMDTARIERLGIQPLRADIDRIRAVRSRAEYPALFAQMRRRGTGLPFSFGVGQDQKMSSRYVVGLSQSGLGLPDREYYLDPSERSAGIRREYTNYAQTLLGLAGTPNAAAAAQNVIAFETALATRQWERTRLRDPNAQYNPTAVADLSRRAPGFNWSEFLRSAGVSVDTVILRQPDYFARIDSVLAQTPVETVQNYLVLRMVDNAAPYLSSDFANARFNFRGKVLSGTTQERPRWQRGIDVVEGTLGELAGEMYVERNFSPAAKQRAQELVQNLMAAFNQGIDELEWMSPATRAQAHQKLSSISVKIGYPDTWRDYSALQIDPADLLGNLRRASEFEYQRTITGRIGQPVNRNEWGMTPQTVNAYYNPTNNEIVFPAAILRPPFFDPNADDAVNYGGIGGVIGHEISHGFDDQGRKSDAQGNLRDWWTPEDATAFESRATALANQYSSYSPIEGANVNGRLTLGENIGDLSGLAIAYKAYHNSLNGRPAPVINGFTGDQRFFLGWAQIWRSKFRDQALRQQLLTDPHSPGQYRTNGVLVNFPAFYEAFGVKQGDRMWLPADQRIKLW</sequence>
<dbReference type="Gene3D" id="3.40.390.10">
    <property type="entry name" value="Collagenase (Catalytic Domain)"/>
    <property type="match status" value="1"/>
</dbReference>
<keyword evidence="4" id="KW-0479">Metal-binding</keyword>
<dbReference type="SUPFAM" id="SSF55486">
    <property type="entry name" value="Metalloproteases ('zincins'), catalytic domain"/>
    <property type="match status" value="1"/>
</dbReference>
<protein>
    <submittedName>
        <fullName evidence="11">Putative metalloendopeptidase</fullName>
    </submittedName>
</protein>
<dbReference type="InterPro" id="IPR042089">
    <property type="entry name" value="Peptidase_M13_dom_2"/>
</dbReference>
<evidence type="ECO:0000256" key="8">
    <source>
        <dbReference type="SAM" id="SignalP"/>
    </source>
</evidence>
<proteinExistence type="inferred from homology"/>
<gene>
    <name evidence="11" type="ORF">HNQ61_005020</name>
</gene>
<dbReference type="GO" id="GO:0005886">
    <property type="term" value="C:plasma membrane"/>
    <property type="evidence" value="ECO:0007669"/>
    <property type="project" value="TreeGrafter"/>
</dbReference>
<keyword evidence="5" id="KW-0378">Hydrolase</keyword>
<dbReference type="InterPro" id="IPR000718">
    <property type="entry name" value="Peptidase_M13"/>
</dbReference>
<dbReference type="GO" id="GO:0004222">
    <property type="term" value="F:metalloendopeptidase activity"/>
    <property type="evidence" value="ECO:0007669"/>
    <property type="project" value="InterPro"/>
</dbReference>
<feature type="signal peptide" evidence="8">
    <location>
        <begin position="1"/>
        <end position="26"/>
    </location>
</feature>
<keyword evidence="12" id="KW-1185">Reference proteome</keyword>
<comment type="caution">
    <text evidence="11">The sequence shown here is derived from an EMBL/GenBank/DDBJ whole genome shotgun (WGS) entry which is preliminary data.</text>
</comment>
<dbReference type="Pfam" id="PF01431">
    <property type="entry name" value="Peptidase_M13"/>
    <property type="match status" value="1"/>
</dbReference>
<keyword evidence="3" id="KW-0645">Protease</keyword>
<keyword evidence="6" id="KW-0862">Zinc</keyword>
<evidence type="ECO:0000256" key="5">
    <source>
        <dbReference type="ARBA" id="ARBA00022801"/>
    </source>
</evidence>